<dbReference type="Gene3D" id="2.10.25.10">
    <property type="entry name" value="Laminin"/>
    <property type="match status" value="1"/>
</dbReference>
<dbReference type="PANTHER" id="PTHR24032">
    <property type="entry name" value="EGF-LIKE DOMAIN-CONTAINING PROTEIN-RELATED-RELATED"/>
    <property type="match status" value="1"/>
</dbReference>
<evidence type="ECO:0000313" key="4">
    <source>
        <dbReference type="EMBL" id="KAJ8610681.1"/>
    </source>
</evidence>
<comment type="caution">
    <text evidence="2">Lacks conserved residue(s) required for the propagation of feature annotation.</text>
</comment>
<keyword evidence="2" id="KW-0245">EGF-like domain</keyword>
<dbReference type="SMART" id="SM00181">
    <property type="entry name" value="EGF"/>
    <property type="match status" value="2"/>
</dbReference>
<accession>A0AAD7UM89</accession>
<sequence>MLLLLLLVLGCVRGADFSNSYLKVSPARTQIIVELEISFKTDVVLNASDRVWVQLPKVTSGRGTKEPGADKAVHLAPSIYFEGTWREGEFRSVERPFLNSTLELKVRAGVRLERGEDVTVKVYKTNELRVYCGFDRASNTNDPLTLRTNATLATGSPARFDDSDVVGNGCSRLLDCLERGTCDYCTERCACYEKLGDGDDISRTRSYDCSLSNCPTGLAWVDVPDPRRPNIRREVECSNAGVCETQRGECACFDGFTGDACQRRTLCIDASAGGGDEDCAGRGACVTMRETARVDHALPLTEENYTYGVGPEAWDADAIQHCVCDSSWEVGLDPRETQSPEYFGPRCSLKRCPTGDDPATVGDETDCTNVTAAGGQARGQPGNKCHVECSNRGTCDYAFGRCTCFSGFYGAACDKLIKNAGVV</sequence>
<dbReference type="PROSITE" id="PS50026">
    <property type="entry name" value="EGF_3"/>
    <property type="match status" value="2"/>
</dbReference>
<feature type="disulfide bond" evidence="2">
    <location>
        <begin position="385"/>
        <end position="395"/>
    </location>
</feature>
<feature type="domain" description="EGF-like" evidence="3">
    <location>
        <begin position="228"/>
        <end position="262"/>
    </location>
</feature>
<keyword evidence="1 2" id="KW-1015">Disulfide bond</keyword>
<dbReference type="Pfam" id="PF23106">
    <property type="entry name" value="EGF_Teneurin"/>
    <property type="match status" value="1"/>
</dbReference>
<comment type="caution">
    <text evidence="4">The sequence shown here is derived from an EMBL/GenBank/DDBJ whole genome shotgun (WGS) entry which is preliminary data.</text>
</comment>
<dbReference type="Proteomes" id="UP001230188">
    <property type="component" value="Unassembled WGS sequence"/>
</dbReference>
<evidence type="ECO:0000256" key="2">
    <source>
        <dbReference type="PROSITE-ProRule" id="PRU00076"/>
    </source>
</evidence>
<evidence type="ECO:0000259" key="3">
    <source>
        <dbReference type="PROSITE" id="PS50026"/>
    </source>
</evidence>
<dbReference type="InterPro" id="IPR000742">
    <property type="entry name" value="EGF"/>
</dbReference>
<reference evidence="4" key="1">
    <citation type="submission" date="2023-01" db="EMBL/GenBank/DDBJ databases">
        <title>Metagenome sequencing of chrysophaentin producing Chrysophaeum taylorii.</title>
        <authorList>
            <person name="Davison J."/>
            <person name="Bewley C."/>
        </authorList>
    </citation>
    <scope>NUCLEOTIDE SEQUENCE</scope>
    <source>
        <strain evidence="4">NIES-1699</strain>
    </source>
</reference>
<dbReference type="PROSITE" id="PS00022">
    <property type="entry name" value="EGF_1"/>
    <property type="match status" value="2"/>
</dbReference>
<gene>
    <name evidence="4" type="ORF">CTAYLR_005664</name>
</gene>
<dbReference type="EMBL" id="JAQMWT010000096">
    <property type="protein sequence ID" value="KAJ8610681.1"/>
    <property type="molecule type" value="Genomic_DNA"/>
</dbReference>
<dbReference type="InterPro" id="IPR013111">
    <property type="entry name" value="EGF_extracell"/>
</dbReference>
<keyword evidence="5" id="KW-1185">Reference proteome</keyword>
<proteinExistence type="predicted"/>
<feature type="disulfide bond" evidence="2">
    <location>
        <begin position="404"/>
        <end position="413"/>
    </location>
</feature>
<dbReference type="InterPro" id="IPR053331">
    <property type="entry name" value="EGF-like_comC"/>
</dbReference>
<dbReference type="AlphaFoldDB" id="A0AAD7UM89"/>
<feature type="disulfide bond" evidence="2">
    <location>
        <begin position="252"/>
        <end position="261"/>
    </location>
</feature>
<feature type="domain" description="EGF-like" evidence="3">
    <location>
        <begin position="381"/>
        <end position="414"/>
    </location>
</feature>
<dbReference type="Pfam" id="PF07974">
    <property type="entry name" value="EGF_2"/>
    <property type="match status" value="1"/>
</dbReference>
<evidence type="ECO:0000256" key="1">
    <source>
        <dbReference type="ARBA" id="ARBA00023157"/>
    </source>
</evidence>
<evidence type="ECO:0000313" key="5">
    <source>
        <dbReference type="Proteomes" id="UP001230188"/>
    </source>
</evidence>
<protein>
    <recommendedName>
        <fullName evidence="3">EGF-like domain-containing protein</fullName>
    </recommendedName>
</protein>
<organism evidence="4 5">
    <name type="scientific">Chrysophaeum taylorii</name>
    <dbReference type="NCBI Taxonomy" id="2483200"/>
    <lineage>
        <taxon>Eukaryota</taxon>
        <taxon>Sar</taxon>
        <taxon>Stramenopiles</taxon>
        <taxon>Ochrophyta</taxon>
        <taxon>Pelagophyceae</taxon>
        <taxon>Pelagomonadales</taxon>
        <taxon>Pelagomonadaceae</taxon>
        <taxon>Chrysophaeum</taxon>
    </lineage>
</organism>
<name>A0AAD7UM89_9STRA</name>
<dbReference type="PROSITE" id="PS01186">
    <property type="entry name" value="EGF_2"/>
    <property type="match status" value="2"/>
</dbReference>